<accession>A0AC61U526</accession>
<dbReference type="Proteomes" id="UP001059663">
    <property type="component" value="Chromosome"/>
</dbReference>
<gene>
    <name evidence="1" type="ORF">LP422_01905</name>
</gene>
<name>A0AC61U526_9MICO</name>
<dbReference type="EMBL" id="CP087977">
    <property type="protein sequence ID" value="UUZ45105.1"/>
    <property type="molecule type" value="Genomic_DNA"/>
</dbReference>
<evidence type="ECO:0000313" key="2">
    <source>
        <dbReference type="Proteomes" id="UP001059663"/>
    </source>
</evidence>
<proteinExistence type="predicted"/>
<protein>
    <submittedName>
        <fullName evidence="1">Uncharacterized protein</fullName>
    </submittedName>
</protein>
<sequence length="361" mass="38559">MTQAEIAGQAGTSPDVHHVRDFPISRRFAAFDLAVSAAGYNSFHENLRLGLPSLFVPNTHTNLDDQETRVEHAVRSGWALGATDPASSSTGSLPADLLERGPQMAALARAADPGNGAPPGRRGHPRAVVPPFVRSRLMSSAAPPPSSRLSAPARRVRSAPGYRRVTDSVLPRIRGNETVVDLLTRLVGEGGARVAPATPRSRRRTWTWPGRTGGRSSSSPSTTLTGRGRRRSRRSRPSWPRSGGCRCGCAVSAPCSRVTGDAPAPVRRAGHAVELLPDPADLGDEQAVRRHRARRVVSMTDHYRARLVPDVPVSQGAGLTRSQRELLEALPAYLADQHDLHDLPTLPGVTDEGGTGRVPAS</sequence>
<organism evidence="1 2">
    <name type="scientific">Janibacter limosus</name>
    <dbReference type="NCBI Taxonomy" id="53458"/>
    <lineage>
        <taxon>Bacteria</taxon>
        <taxon>Bacillati</taxon>
        <taxon>Actinomycetota</taxon>
        <taxon>Actinomycetes</taxon>
        <taxon>Micrococcales</taxon>
        <taxon>Intrasporangiaceae</taxon>
        <taxon>Janibacter</taxon>
    </lineage>
</organism>
<evidence type="ECO:0000313" key="1">
    <source>
        <dbReference type="EMBL" id="UUZ45105.1"/>
    </source>
</evidence>
<reference evidence="1" key="1">
    <citation type="submission" date="2021-11" db="EMBL/GenBank/DDBJ databases">
        <title>Study of the species diversity of bacterial strains isolated from a unique natural object - Shulgan-Tash cave (Bashkiria).</title>
        <authorList>
            <person name="Sazanova A.L."/>
            <person name="Chirak E.R."/>
            <person name="Safronova V.I."/>
        </authorList>
    </citation>
    <scope>NUCLEOTIDE SEQUENCE</scope>
    <source>
        <strain evidence="1">P1</strain>
    </source>
</reference>